<proteinExistence type="predicted"/>
<dbReference type="Proteomes" id="UP000256964">
    <property type="component" value="Unassembled WGS sequence"/>
</dbReference>
<evidence type="ECO:0000256" key="1">
    <source>
        <dbReference type="SAM" id="Phobius"/>
    </source>
</evidence>
<feature type="transmembrane region" description="Helical" evidence="1">
    <location>
        <begin position="116"/>
        <end position="142"/>
    </location>
</feature>
<sequence length="148" mass="16603">MLRCNLGLIKDSKRDWTRTIAVLTALRPVLASRSAQHSTGGPMKETVGIPIYLKHGPTLIFHRCLKKPLEFLSAGRKLRPDNRSAASTTTGTALPPSRPHITYTFTMQNSWNLKQIIIVTIATIVGMPLMLVLIVPVFLVLWRSTFRR</sequence>
<dbReference type="AlphaFoldDB" id="A0A371CZL2"/>
<protein>
    <submittedName>
        <fullName evidence="2">Uncharacterized protein</fullName>
    </submittedName>
</protein>
<accession>A0A371CZL2</accession>
<evidence type="ECO:0000313" key="2">
    <source>
        <dbReference type="EMBL" id="RDX45726.1"/>
    </source>
</evidence>
<gene>
    <name evidence="2" type="ORF">OH76DRAFT_1407716</name>
</gene>
<keyword evidence="1" id="KW-1133">Transmembrane helix</keyword>
<name>A0A371CZL2_9APHY</name>
<keyword evidence="3" id="KW-1185">Reference proteome</keyword>
<dbReference type="EMBL" id="KZ857434">
    <property type="protein sequence ID" value="RDX45726.1"/>
    <property type="molecule type" value="Genomic_DNA"/>
</dbReference>
<keyword evidence="1" id="KW-0812">Transmembrane</keyword>
<reference evidence="2 3" key="1">
    <citation type="journal article" date="2018" name="Biotechnol. Biofuels">
        <title>Integrative visual omics of the white-rot fungus Polyporus brumalis exposes the biotechnological potential of its oxidative enzymes for delignifying raw plant biomass.</title>
        <authorList>
            <person name="Miyauchi S."/>
            <person name="Rancon A."/>
            <person name="Drula E."/>
            <person name="Hage H."/>
            <person name="Chaduli D."/>
            <person name="Favel A."/>
            <person name="Grisel S."/>
            <person name="Henrissat B."/>
            <person name="Herpoel-Gimbert I."/>
            <person name="Ruiz-Duenas F.J."/>
            <person name="Chevret D."/>
            <person name="Hainaut M."/>
            <person name="Lin J."/>
            <person name="Wang M."/>
            <person name="Pangilinan J."/>
            <person name="Lipzen A."/>
            <person name="Lesage-Meessen L."/>
            <person name="Navarro D."/>
            <person name="Riley R."/>
            <person name="Grigoriev I.V."/>
            <person name="Zhou S."/>
            <person name="Raouche S."/>
            <person name="Rosso M.N."/>
        </authorList>
    </citation>
    <scope>NUCLEOTIDE SEQUENCE [LARGE SCALE GENOMIC DNA]</scope>
    <source>
        <strain evidence="2 3">BRFM 1820</strain>
    </source>
</reference>
<keyword evidence="1" id="KW-0472">Membrane</keyword>
<evidence type="ECO:0000313" key="3">
    <source>
        <dbReference type="Proteomes" id="UP000256964"/>
    </source>
</evidence>
<organism evidence="2 3">
    <name type="scientific">Lentinus brumalis</name>
    <dbReference type="NCBI Taxonomy" id="2498619"/>
    <lineage>
        <taxon>Eukaryota</taxon>
        <taxon>Fungi</taxon>
        <taxon>Dikarya</taxon>
        <taxon>Basidiomycota</taxon>
        <taxon>Agaricomycotina</taxon>
        <taxon>Agaricomycetes</taxon>
        <taxon>Polyporales</taxon>
        <taxon>Polyporaceae</taxon>
        <taxon>Lentinus</taxon>
    </lineage>
</organism>